<proteinExistence type="predicted"/>
<keyword evidence="3" id="KW-1185">Reference proteome</keyword>
<keyword evidence="1" id="KW-0732">Signal</keyword>
<dbReference type="PROSITE" id="PS51257">
    <property type="entry name" value="PROKAR_LIPOPROTEIN"/>
    <property type="match status" value="1"/>
</dbReference>
<gene>
    <name evidence="2" type="ORF">BKN37_07105</name>
</gene>
<comment type="caution">
    <text evidence="2">The sequence shown here is derived from an EMBL/GenBank/DDBJ whole genome shotgun (WGS) entry which is preliminary data.</text>
</comment>
<dbReference type="EMBL" id="MLQM01000024">
    <property type="protein sequence ID" value="OHV05085.1"/>
    <property type="molecule type" value="Genomic_DNA"/>
</dbReference>
<evidence type="ECO:0000313" key="2">
    <source>
        <dbReference type="EMBL" id="OHV05085.1"/>
    </source>
</evidence>
<reference evidence="2 3" key="1">
    <citation type="submission" date="2016-10" db="EMBL/GenBank/DDBJ databases">
        <title>Genome sequence of Mycobacterium talmonii.</title>
        <authorList>
            <person name="Greninger A.L."/>
            <person name="Elliott B."/>
            <person name="Vasireddy S."/>
            <person name="Vasireddy R."/>
        </authorList>
    </citation>
    <scope>NUCLEOTIDE SEQUENCE [LARGE SCALE GENOMIC DNA]</scope>
    <source>
        <strain evidence="3">NE-TNMC-100812</strain>
    </source>
</reference>
<sequence length="180" mass="19333">MSRQRGAASRRVLAAAVAATVAACSPAPHASGPPSATTAPDARHGPFFPLCGGISDQTVAELTGASGLVNTGQNPTGCQWLRGGVVWPRVTFAWYRGSPIGRERKIEQLSRTRVEDLTMAGRSGFRGVENNATLGDYICEIAIQFFDDFIEWSVSFDVKPFPDPCPVTEELTRRSIANAH</sequence>
<feature type="chain" id="PRO_5038730359" description="Lipoprotein LprB" evidence="1">
    <location>
        <begin position="31"/>
        <end position="180"/>
    </location>
</feature>
<dbReference type="Proteomes" id="UP000179734">
    <property type="component" value="Unassembled WGS sequence"/>
</dbReference>
<dbReference type="Pfam" id="PF12079">
    <property type="entry name" value="DUF3558"/>
    <property type="match status" value="1"/>
</dbReference>
<evidence type="ECO:0000256" key="1">
    <source>
        <dbReference type="SAM" id="SignalP"/>
    </source>
</evidence>
<accession>A0A1S1NKP9</accession>
<dbReference type="RefSeq" id="WP_071023877.1">
    <property type="nucleotide sequence ID" value="NZ_MLQM01000024.1"/>
</dbReference>
<dbReference type="InterPro" id="IPR024520">
    <property type="entry name" value="DUF3558"/>
</dbReference>
<evidence type="ECO:0000313" key="3">
    <source>
        <dbReference type="Proteomes" id="UP000179734"/>
    </source>
</evidence>
<protein>
    <recommendedName>
        <fullName evidence="4">Lipoprotein LprB</fullName>
    </recommendedName>
</protein>
<name>A0A1S1NKP9_9MYCO</name>
<feature type="signal peptide" evidence="1">
    <location>
        <begin position="1"/>
        <end position="30"/>
    </location>
</feature>
<evidence type="ECO:0008006" key="4">
    <source>
        <dbReference type="Google" id="ProtNLM"/>
    </source>
</evidence>
<dbReference type="AlphaFoldDB" id="A0A1S1NKP9"/>
<organism evidence="2 3">
    <name type="scientific">Mycobacterium talmoniae</name>
    <dbReference type="NCBI Taxonomy" id="1858794"/>
    <lineage>
        <taxon>Bacteria</taxon>
        <taxon>Bacillati</taxon>
        <taxon>Actinomycetota</taxon>
        <taxon>Actinomycetes</taxon>
        <taxon>Mycobacteriales</taxon>
        <taxon>Mycobacteriaceae</taxon>
        <taxon>Mycobacterium</taxon>
    </lineage>
</organism>